<dbReference type="Proteomes" id="UP000013750">
    <property type="component" value="Unassembled WGS sequence"/>
</dbReference>
<evidence type="ECO:0000313" key="5">
    <source>
        <dbReference type="Proteomes" id="UP000014160"/>
    </source>
</evidence>
<gene>
    <name evidence="3" type="ORF">I592_02215</name>
    <name evidence="2" type="ORF">UKC_01752</name>
</gene>
<reference evidence="3 5" key="2">
    <citation type="submission" date="2013-03" db="EMBL/GenBank/DDBJ databases">
        <title>The Genome Sequence of Enterococcus gilvus ATCC BAA-350 (PacBio/Illumina hybrid assembly).</title>
        <authorList>
            <consortium name="The Broad Institute Genomics Platform"/>
            <consortium name="The Broad Institute Genome Sequencing Center for Infectious Disease"/>
            <person name="Earl A."/>
            <person name="Russ C."/>
            <person name="Gilmore M."/>
            <person name="Surin D."/>
            <person name="Walker B."/>
            <person name="Young S."/>
            <person name="Zeng Q."/>
            <person name="Gargeya S."/>
            <person name="Fitzgerald M."/>
            <person name="Haas B."/>
            <person name="Abouelleil A."/>
            <person name="Allen A.W."/>
            <person name="Alvarado L."/>
            <person name="Arachchi H.M."/>
            <person name="Berlin A.M."/>
            <person name="Chapman S.B."/>
            <person name="Gainer-Dewar J."/>
            <person name="Goldberg J."/>
            <person name="Griggs A."/>
            <person name="Gujja S."/>
            <person name="Hansen M."/>
            <person name="Howarth C."/>
            <person name="Imamovic A."/>
            <person name="Ireland A."/>
            <person name="Larimer J."/>
            <person name="McCowan C."/>
            <person name="Murphy C."/>
            <person name="Pearson M."/>
            <person name="Poon T.W."/>
            <person name="Priest M."/>
            <person name="Roberts A."/>
            <person name="Saif S."/>
            <person name="Shea T."/>
            <person name="Sisk P."/>
            <person name="Sykes S."/>
            <person name="Wortman J."/>
            <person name="Nusbaum C."/>
            <person name="Birren B."/>
        </authorList>
    </citation>
    <scope>NUCLEOTIDE SEQUENCE [LARGE SCALE GENOMIC DNA]</scope>
    <source>
        <strain evidence="3 5">ATCC BAA-350</strain>
    </source>
</reference>
<dbReference type="PATRIC" id="fig|1158614.3.peg.1761"/>
<comment type="caution">
    <text evidence="2">The sequence shown here is derived from an EMBL/GenBank/DDBJ whole genome shotgun (WGS) entry which is preliminary data.</text>
</comment>
<evidence type="ECO:0000313" key="2">
    <source>
        <dbReference type="EMBL" id="EOI57532.1"/>
    </source>
</evidence>
<keyword evidence="5" id="KW-1185">Reference proteome</keyword>
<evidence type="ECO:0000313" key="3">
    <source>
        <dbReference type="EMBL" id="EOW82894.1"/>
    </source>
</evidence>
<proteinExistence type="predicted"/>
<dbReference type="OrthoDB" id="4540541at2"/>
<feature type="transmembrane region" description="Helical" evidence="1">
    <location>
        <begin position="59"/>
        <end position="84"/>
    </location>
</feature>
<dbReference type="InterPro" id="IPR009793">
    <property type="entry name" value="DUF1361"/>
</dbReference>
<keyword evidence="1" id="KW-0812">Transmembrane</keyword>
<dbReference type="EMBL" id="ASWH01000001">
    <property type="protein sequence ID" value="EOW82894.1"/>
    <property type="molecule type" value="Genomic_DNA"/>
</dbReference>
<feature type="transmembrane region" description="Helical" evidence="1">
    <location>
        <begin position="5"/>
        <end position="21"/>
    </location>
</feature>
<feature type="transmembrane region" description="Helical" evidence="1">
    <location>
        <begin position="132"/>
        <end position="149"/>
    </location>
</feature>
<organism evidence="2 4">
    <name type="scientific">Enterococcus gilvus ATCC BAA-350</name>
    <dbReference type="NCBI Taxonomy" id="1158614"/>
    <lineage>
        <taxon>Bacteria</taxon>
        <taxon>Bacillati</taxon>
        <taxon>Bacillota</taxon>
        <taxon>Bacilli</taxon>
        <taxon>Lactobacillales</taxon>
        <taxon>Enterococcaceae</taxon>
        <taxon>Enterococcus</taxon>
    </lineage>
</organism>
<dbReference type="Proteomes" id="UP000014160">
    <property type="component" value="Unassembled WGS sequence"/>
</dbReference>
<keyword evidence="1" id="KW-1133">Transmembrane helix</keyword>
<feature type="transmembrane region" description="Helical" evidence="1">
    <location>
        <begin position="96"/>
        <end position="120"/>
    </location>
</feature>
<evidence type="ECO:0000256" key="1">
    <source>
        <dbReference type="SAM" id="Phobius"/>
    </source>
</evidence>
<dbReference type="HOGENOM" id="CLU_081833_2_0_9"/>
<dbReference type="EMBL" id="AJDQ01000006">
    <property type="protein sequence ID" value="EOI57532.1"/>
    <property type="molecule type" value="Genomic_DNA"/>
</dbReference>
<reference evidence="2 4" key="1">
    <citation type="submission" date="2013-02" db="EMBL/GenBank/DDBJ databases">
        <title>The Genome Sequence of Enterococcus gilvus ATCC BAA-350.</title>
        <authorList>
            <consortium name="The Broad Institute Genome Sequencing Platform"/>
            <consortium name="The Broad Institute Genome Sequencing Center for Infectious Disease"/>
            <person name="Earl A.M."/>
            <person name="Gilmore M.S."/>
            <person name="Lebreton F."/>
            <person name="Walker B."/>
            <person name="Young S.K."/>
            <person name="Zeng Q."/>
            <person name="Gargeya S."/>
            <person name="Fitzgerald M."/>
            <person name="Haas B."/>
            <person name="Abouelleil A."/>
            <person name="Alvarado L."/>
            <person name="Arachchi H.M."/>
            <person name="Berlin A.M."/>
            <person name="Chapman S.B."/>
            <person name="Dewar J."/>
            <person name="Goldberg J."/>
            <person name="Griggs A."/>
            <person name="Gujja S."/>
            <person name="Hansen M."/>
            <person name="Howarth C."/>
            <person name="Imamovic A."/>
            <person name="Larimer J."/>
            <person name="McCowan C."/>
            <person name="Murphy C."/>
            <person name="Neiman D."/>
            <person name="Pearson M."/>
            <person name="Priest M."/>
            <person name="Roberts A."/>
            <person name="Saif S."/>
            <person name="Shea T."/>
            <person name="Sisk P."/>
            <person name="Sykes S."/>
            <person name="Wortman J."/>
            <person name="Nusbaum C."/>
            <person name="Birren B."/>
        </authorList>
    </citation>
    <scope>NUCLEOTIDE SEQUENCE [LARGE SCALE GENOMIC DNA]</scope>
    <source>
        <strain evidence="2 4">ATCC BAA-350</strain>
    </source>
</reference>
<dbReference type="Pfam" id="PF07099">
    <property type="entry name" value="DUF1361"/>
    <property type="match status" value="1"/>
</dbReference>
<name>R2Y5A8_9ENTE</name>
<sequence length="206" mass="23962">MKKIYVFHLSIAVYILFMHFTQETFSFMGLNVFLAWLPILFAQFFLTMKNKWRSLFLPLWLLFFPNVPYLLTDLFHFAGLGIYQSGGHFLNDTSGWWAYLLLLLPALVMVFTGMAQVFHLFAALKLQMKQKIGCLVLLSFLSSIAVYIGRFERVHSIELVMHPITVLKLLVGNWDSGKCQFVLMFSILQLGVWGLIYFLQRDAQEE</sequence>
<feature type="transmembrane region" description="Helical" evidence="1">
    <location>
        <begin position="27"/>
        <end position="47"/>
    </location>
</feature>
<keyword evidence="1" id="KW-0472">Membrane</keyword>
<accession>R2Y5A8</accession>
<dbReference type="AlphaFoldDB" id="R2Y5A8"/>
<protein>
    <submittedName>
        <fullName evidence="2">Uncharacterized protein</fullName>
    </submittedName>
</protein>
<dbReference type="eggNOG" id="COG4330">
    <property type="taxonomic scope" value="Bacteria"/>
</dbReference>
<evidence type="ECO:0000313" key="4">
    <source>
        <dbReference type="Proteomes" id="UP000013750"/>
    </source>
</evidence>
<dbReference type="RefSeq" id="WP_010780160.1">
    <property type="nucleotide sequence ID" value="NZ_ASWH01000001.1"/>
</dbReference>
<feature type="transmembrane region" description="Helical" evidence="1">
    <location>
        <begin position="181"/>
        <end position="199"/>
    </location>
</feature>